<gene>
    <name evidence="2" type="ORF">QVD17_19770</name>
</gene>
<name>A0AAD8NQD3_TARER</name>
<dbReference type="EMBL" id="JAUHHV010000005">
    <property type="protein sequence ID" value="KAK1424440.1"/>
    <property type="molecule type" value="Genomic_DNA"/>
</dbReference>
<accession>A0AAD8NQD3</accession>
<dbReference type="AlphaFoldDB" id="A0AAD8NQD3"/>
<reference evidence="2" key="1">
    <citation type="journal article" date="2023" name="bioRxiv">
        <title>Improved chromosome-level genome assembly for marigold (Tagetes erecta).</title>
        <authorList>
            <person name="Jiang F."/>
            <person name="Yuan L."/>
            <person name="Wang S."/>
            <person name="Wang H."/>
            <person name="Xu D."/>
            <person name="Wang A."/>
            <person name="Fan W."/>
        </authorList>
    </citation>
    <scope>NUCLEOTIDE SEQUENCE</scope>
    <source>
        <strain evidence="2">WSJ</strain>
        <tissue evidence="2">Leaf</tissue>
    </source>
</reference>
<sequence>MASSSKTPSSSSRKRPLPNSLPSLDREWPRIPTEEVNWDQPFALLPTTYDWNYYPAYMKSLSIETVDCCGGFSL</sequence>
<feature type="region of interest" description="Disordered" evidence="1">
    <location>
        <begin position="1"/>
        <end position="28"/>
    </location>
</feature>
<proteinExistence type="predicted"/>
<dbReference type="Proteomes" id="UP001229421">
    <property type="component" value="Unassembled WGS sequence"/>
</dbReference>
<comment type="caution">
    <text evidence="2">The sequence shown here is derived from an EMBL/GenBank/DDBJ whole genome shotgun (WGS) entry which is preliminary data.</text>
</comment>
<keyword evidence="3" id="KW-1185">Reference proteome</keyword>
<evidence type="ECO:0000256" key="1">
    <source>
        <dbReference type="SAM" id="MobiDB-lite"/>
    </source>
</evidence>
<evidence type="ECO:0000313" key="2">
    <source>
        <dbReference type="EMBL" id="KAK1424440.1"/>
    </source>
</evidence>
<feature type="compositionally biased region" description="Low complexity" evidence="1">
    <location>
        <begin position="1"/>
        <end position="23"/>
    </location>
</feature>
<protein>
    <submittedName>
        <fullName evidence="2">Uncharacterized protein</fullName>
    </submittedName>
</protein>
<evidence type="ECO:0000313" key="3">
    <source>
        <dbReference type="Proteomes" id="UP001229421"/>
    </source>
</evidence>
<organism evidence="2 3">
    <name type="scientific">Tagetes erecta</name>
    <name type="common">African marigold</name>
    <dbReference type="NCBI Taxonomy" id="13708"/>
    <lineage>
        <taxon>Eukaryota</taxon>
        <taxon>Viridiplantae</taxon>
        <taxon>Streptophyta</taxon>
        <taxon>Embryophyta</taxon>
        <taxon>Tracheophyta</taxon>
        <taxon>Spermatophyta</taxon>
        <taxon>Magnoliopsida</taxon>
        <taxon>eudicotyledons</taxon>
        <taxon>Gunneridae</taxon>
        <taxon>Pentapetalae</taxon>
        <taxon>asterids</taxon>
        <taxon>campanulids</taxon>
        <taxon>Asterales</taxon>
        <taxon>Asteraceae</taxon>
        <taxon>Asteroideae</taxon>
        <taxon>Heliantheae alliance</taxon>
        <taxon>Tageteae</taxon>
        <taxon>Tagetes</taxon>
    </lineage>
</organism>